<feature type="compositionally biased region" description="Polar residues" evidence="1">
    <location>
        <begin position="129"/>
        <end position="140"/>
    </location>
</feature>
<gene>
    <name evidence="2" type="ORF">H6P81_016289</name>
</gene>
<evidence type="ECO:0000256" key="1">
    <source>
        <dbReference type="SAM" id="MobiDB-lite"/>
    </source>
</evidence>
<evidence type="ECO:0000313" key="3">
    <source>
        <dbReference type="Proteomes" id="UP000825729"/>
    </source>
</evidence>
<keyword evidence="3" id="KW-1185">Reference proteome</keyword>
<sequence>MQGRWEIHLGRTGLTQWQEVAGPSPASLFPLLCLTTGERATVSQKKPSLKSPKVRVRSGGDEGIVSVNQTPGSDTRNRDPWCSRSDPSPVLQVGRRRSHETGTPARYSRLDRDQCAQSTSRRPARARHQGSSSWLNQSNERGPPGATTPLGRPSGPPCAATPAKKSPESRPFAGTRKTQTRKSLSSQLYSFTTPNGKISNPG</sequence>
<dbReference type="EMBL" id="JAINDJ010000006">
    <property type="protein sequence ID" value="KAG9444949.1"/>
    <property type="molecule type" value="Genomic_DNA"/>
</dbReference>
<accession>A0AAV7E8B2</accession>
<protein>
    <submittedName>
        <fullName evidence="2">Uncharacterized protein</fullName>
    </submittedName>
</protein>
<name>A0AAV7E8B2_ARIFI</name>
<comment type="caution">
    <text evidence="2">The sequence shown here is derived from an EMBL/GenBank/DDBJ whole genome shotgun (WGS) entry which is preliminary data.</text>
</comment>
<feature type="region of interest" description="Disordered" evidence="1">
    <location>
        <begin position="40"/>
        <end position="202"/>
    </location>
</feature>
<evidence type="ECO:0000313" key="2">
    <source>
        <dbReference type="EMBL" id="KAG9444949.1"/>
    </source>
</evidence>
<dbReference type="Proteomes" id="UP000825729">
    <property type="component" value="Unassembled WGS sequence"/>
</dbReference>
<reference evidence="2 3" key="1">
    <citation type="submission" date="2021-07" db="EMBL/GenBank/DDBJ databases">
        <title>The Aristolochia fimbriata genome: insights into angiosperm evolution, floral development and chemical biosynthesis.</title>
        <authorList>
            <person name="Jiao Y."/>
        </authorList>
    </citation>
    <scope>NUCLEOTIDE SEQUENCE [LARGE SCALE GENOMIC DNA]</scope>
    <source>
        <strain evidence="2">IBCAS-2021</strain>
        <tissue evidence="2">Leaf</tissue>
    </source>
</reference>
<organism evidence="2 3">
    <name type="scientific">Aristolochia fimbriata</name>
    <name type="common">White veined hardy Dutchman's pipe vine</name>
    <dbReference type="NCBI Taxonomy" id="158543"/>
    <lineage>
        <taxon>Eukaryota</taxon>
        <taxon>Viridiplantae</taxon>
        <taxon>Streptophyta</taxon>
        <taxon>Embryophyta</taxon>
        <taxon>Tracheophyta</taxon>
        <taxon>Spermatophyta</taxon>
        <taxon>Magnoliopsida</taxon>
        <taxon>Magnoliidae</taxon>
        <taxon>Piperales</taxon>
        <taxon>Aristolochiaceae</taxon>
        <taxon>Aristolochia</taxon>
    </lineage>
</organism>
<proteinExistence type="predicted"/>
<feature type="compositionally biased region" description="Polar residues" evidence="1">
    <location>
        <begin position="181"/>
        <end position="202"/>
    </location>
</feature>
<dbReference type="AlphaFoldDB" id="A0AAV7E8B2"/>